<accession>A0A095SVH9</accession>
<dbReference type="RefSeq" id="WP_035126538.1">
    <property type="nucleotide sequence ID" value="NZ_JRHH01000003.1"/>
</dbReference>
<evidence type="ECO:0000313" key="1">
    <source>
        <dbReference type="EMBL" id="KGD68572.1"/>
    </source>
</evidence>
<keyword evidence="2" id="KW-1185">Reference proteome</keyword>
<comment type="caution">
    <text evidence="1">The sequence shown here is derived from an EMBL/GenBank/DDBJ whole genome shotgun (WGS) entry which is preliminary data.</text>
</comment>
<gene>
    <name evidence="1" type="ORF">LG45_09880</name>
</gene>
<proteinExistence type="predicted"/>
<reference evidence="1 2" key="1">
    <citation type="submission" date="2014-09" db="EMBL/GenBank/DDBJ databases">
        <title>Whole Genome Shotgun of Flavobacterium aquatile LMG 4008.</title>
        <authorList>
            <person name="Gale A.N."/>
            <person name="Pipes S.E."/>
            <person name="Newman J.D."/>
        </authorList>
    </citation>
    <scope>NUCLEOTIDE SEQUENCE [LARGE SCALE GENOMIC DNA]</scope>
    <source>
        <strain evidence="1 2">LMG 4008</strain>
    </source>
</reference>
<organism evidence="1 2">
    <name type="scientific">Flavobacterium aquatile LMG 4008 = ATCC 11947</name>
    <dbReference type="NCBI Taxonomy" id="1453498"/>
    <lineage>
        <taxon>Bacteria</taxon>
        <taxon>Pseudomonadati</taxon>
        <taxon>Bacteroidota</taxon>
        <taxon>Flavobacteriia</taxon>
        <taxon>Flavobacteriales</taxon>
        <taxon>Flavobacteriaceae</taxon>
        <taxon>Flavobacterium</taxon>
    </lineage>
</organism>
<dbReference type="AlphaFoldDB" id="A0A095SVH9"/>
<evidence type="ECO:0000313" key="2">
    <source>
        <dbReference type="Proteomes" id="UP000029554"/>
    </source>
</evidence>
<protein>
    <submittedName>
        <fullName evidence="1">Uncharacterized protein</fullName>
    </submittedName>
</protein>
<sequence>MKTIVKHDTITKSKDKLKNSLSERHITIETITSKDQNDCLFNLCDCKLLSDILWPLTVLIVFFVIRKQLKNFIDNIGDRIKKGDKIKLGRDGIEISQELDSKEVNKKAEKAFEEFVGNEENQTNVKKTIPKEEYIPKYIAIERKIFEVLLKNLYPDYRILSNRRLQGYEYDLIIETKEHRKHDFIIEVKYFPNSFNKNSLKDIGIKLDLMAQVYKNTIERKVKPILFIILKTETKMESESNEAFTYVNKPFKDKNHIKVVVINENDIETLNRANIIDILDY</sequence>
<name>A0A095SVH9_9FLAO</name>
<dbReference type="Proteomes" id="UP000029554">
    <property type="component" value="Unassembled WGS sequence"/>
</dbReference>
<dbReference type="EMBL" id="JRHH01000003">
    <property type="protein sequence ID" value="KGD68572.1"/>
    <property type="molecule type" value="Genomic_DNA"/>
</dbReference>
<dbReference type="STRING" id="1453498.LG45_09880"/>